<dbReference type="Proteomes" id="UP000789396">
    <property type="component" value="Unassembled WGS sequence"/>
</dbReference>
<proteinExistence type="predicted"/>
<accession>A0A9N9CPE9</accession>
<reference evidence="2" key="1">
    <citation type="submission" date="2021-06" db="EMBL/GenBank/DDBJ databases">
        <authorList>
            <person name="Kallberg Y."/>
            <person name="Tangrot J."/>
            <person name="Rosling A."/>
        </authorList>
    </citation>
    <scope>NUCLEOTIDE SEQUENCE</scope>
    <source>
        <strain evidence="2">IN212</strain>
    </source>
</reference>
<name>A0A9N9CPE9_9GLOM</name>
<evidence type="ECO:0000313" key="3">
    <source>
        <dbReference type="Proteomes" id="UP000789396"/>
    </source>
</evidence>
<feature type="compositionally biased region" description="Basic and acidic residues" evidence="1">
    <location>
        <begin position="247"/>
        <end position="256"/>
    </location>
</feature>
<dbReference type="OrthoDB" id="2448685at2759"/>
<gene>
    <name evidence="2" type="ORF">RFULGI_LOCUS6917</name>
</gene>
<evidence type="ECO:0000313" key="2">
    <source>
        <dbReference type="EMBL" id="CAG8609383.1"/>
    </source>
</evidence>
<comment type="caution">
    <text evidence="2">The sequence shown here is derived from an EMBL/GenBank/DDBJ whole genome shotgun (WGS) entry which is preliminary data.</text>
</comment>
<organism evidence="2 3">
    <name type="scientific">Racocetra fulgida</name>
    <dbReference type="NCBI Taxonomy" id="60492"/>
    <lineage>
        <taxon>Eukaryota</taxon>
        <taxon>Fungi</taxon>
        <taxon>Fungi incertae sedis</taxon>
        <taxon>Mucoromycota</taxon>
        <taxon>Glomeromycotina</taxon>
        <taxon>Glomeromycetes</taxon>
        <taxon>Diversisporales</taxon>
        <taxon>Gigasporaceae</taxon>
        <taxon>Racocetra</taxon>
    </lineage>
</organism>
<evidence type="ECO:0000256" key="1">
    <source>
        <dbReference type="SAM" id="MobiDB-lite"/>
    </source>
</evidence>
<dbReference type="EMBL" id="CAJVPZ010009451">
    <property type="protein sequence ID" value="CAG8609383.1"/>
    <property type="molecule type" value="Genomic_DNA"/>
</dbReference>
<protein>
    <submittedName>
        <fullName evidence="2">3568_t:CDS:1</fullName>
    </submittedName>
</protein>
<feature type="non-terminal residue" evidence="2">
    <location>
        <position position="1"/>
    </location>
</feature>
<sequence length="379" mass="42435">MMLEEQPVDNPSTINLVENGPIICVDSPLPDTSTDQIVIEDEETLMEGFVTISQSPSTTPLNSPPQNFNAITLPKKLDKRSIDLSDLILDNPSKKSKDYTESVARGYLYLAKFREWKNNDGSYFPISVMNLCNYLRVKMLTNNIKSLDWNIGALGKYQKNVLNIQNWNDIRLHQDVRDLMNQIREEKMRVGNVKKINGNNANGENKIKKMKGKDSSVLSSYSGSSSPSPTPLSNDNRKKKRLARSKSAYDRVKSSSNDHEIIQNFGSASVAPFPFPQMQFSGVDLPYVIKYIPECEGTEISHTMLSVSGESSQTPIPEESMISLISTQDNVDVSSTSIEIGVQKEIIREDEEASGDDFVETDLPVAEELDEFSKRHAVK</sequence>
<feature type="compositionally biased region" description="Low complexity" evidence="1">
    <location>
        <begin position="215"/>
        <end position="233"/>
    </location>
</feature>
<feature type="region of interest" description="Disordered" evidence="1">
    <location>
        <begin position="195"/>
        <end position="256"/>
    </location>
</feature>
<dbReference type="AlphaFoldDB" id="A0A9N9CPE9"/>
<keyword evidence="3" id="KW-1185">Reference proteome</keyword>